<dbReference type="PROSITE" id="PS50043">
    <property type="entry name" value="HTH_LUXR_2"/>
    <property type="match status" value="1"/>
</dbReference>
<dbReference type="Pfam" id="PF00196">
    <property type="entry name" value="GerE"/>
    <property type="match status" value="1"/>
</dbReference>
<keyword evidence="1" id="KW-0805">Transcription regulation</keyword>
<name>A0A6L9Y6S3_9BURK</name>
<dbReference type="InterPro" id="IPR000792">
    <property type="entry name" value="Tscrpt_reg_LuxR_C"/>
</dbReference>
<organism evidence="5 6">
    <name type="scientific">Pelistega ratti</name>
    <dbReference type="NCBI Taxonomy" id="2652177"/>
    <lineage>
        <taxon>Bacteria</taxon>
        <taxon>Pseudomonadati</taxon>
        <taxon>Pseudomonadota</taxon>
        <taxon>Betaproteobacteria</taxon>
        <taxon>Burkholderiales</taxon>
        <taxon>Alcaligenaceae</taxon>
        <taxon>Pelistega</taxon>
    </lineage>
</organism>
<accession>A0A6L9Y6S3</accession>
<evidence type="ECO:0000313" key="5">
    <source>
        <dbReference type="EMBL" id="NEN76162.1"/>
    </source>
</evidence>
<dbReference type="PANTHER" id="PTHR44688:SF16">
    <property type="entry name" value="DNA-BINDING TRANSCRIPTIONAL ACTIVATOR DEVR_DOSR"/>
    <property type="match status" value="1"/>
</dbReference>
<keyword evidence="6" id="KW-1185">Reference proteome</keyword>
<dbReference type="GO" id="GO:0006355">
    <property type="term" value="P:regulation of DNA-templated transcription"/>
    <property type="evidence" value="ECO:0007669"/>
    <property type="project" value="InterPro"/>
</dbReference>
<evidence type="ECO:0000259" key="4">
    <source>
        <dbReference type="PROSITE" id="PS50043"/>
    </source>
</evidence>
<dbReference type="InterPro" id="IPR016032">
    <property type="entry name" value="Sig_transdc_resp-reg_C-effctor"/>
</dbReference>
<comment type="caution">
    <text evidence="5">The sequence shown here is derived from an EMBL/GenBank/DDBJ whole genome shotgun (WGS) entry which is preliminary data.</text>
</comment>
<protein>
    <recommendedName>
        <fullName evidence="4">HTH luxR-type domain-containing protein</fullName>
    </recommendedName>
</protein>
<reference evidence="5 6" key="1">
    <citation type="submission" date="2020-02" db="EMBL/GenBank/DDBJ databases">
        <title>Pelistega sp. NLN82 were isolated from wild rodents of the Hainan Island.</title>
        <authorList>
            <person name="Niu N."/>
            <person name="Zhou J."/>
        </authorList>
    </citation>
    <scope>NUCLEOTIDE SEQUENCE [LARGE SCALE GENOMIC DNA]</scope>
    <source>
        <strain evidence="5 6">NLN82</strain>
    </source>
</reference>
<feature type="domain" description="HTH luxR-type" evidence="4">
    <location>
        <begin position="8"/>
        <end position="73"/>
    </location>
</feature>
<dbReference type="EMBL" id="JAAGYR010000014">
    <property type="protein sequence ID" value="NEN76162.1"/>
    <property type="molecule type" value="Genomic_DNA"/>
</dbReference>
<sequence>MQDEIWDQFELCHQLTIKEKQVMWLIVLGVPTRNIALILECSSRTVEYHRKHILKKLNLHSTLALSVFIKHLLRTPPTPAKERLFVEKTHRLFYHTNKETPDHTIWHPFYDASISSIAALAENSTNIYQHNGTLSEQLQQQAQRYIVNAITPSTPVPPNKPPRKK</sequence>
<evidence type="ECO:0000256" key="1">
    <source>
        <dbReference type="ARBA" id="ARBA00023015"/>
    </source>
</evidence>
<evidence type="ECO:0000313" key="6">
    <source>
        <dbReference type="Proteomes" id="UP000477651"/>
    </source>
</evidence>
<dbReference type="GO" id="GO:0003677">
    <property type="term" value="F:DNA binding"/>
    <property type="evidence" value="ECO:0007669"/>
    <property type="project" value="UniProtKB-KW"/>
</dbReference>
<evidence type="ECO:0000256" key="2">
    <source>
        <dbReference type="ARBA" id="ARBA00023125"/>
    </source>
</evidence>
<evidence type="ECO:0000256" key="3">
    <source>
        <dbReference type="ARBA" id="ARBA00023163"/>
    </source>
</evidence>
<dbReference type="CDD" id="cd06170">
    <property type="entry name" value="LuxR_C_like"/>
    <property type="match status" value="1"/>
</dbReference>
<gene>
    <name evidence="5" type="ORF">F9B74_07485</name>
</gene>
<proteinExistence type="predicted"/>
<dbReference type="PROSITE" id="PS00622">
    <property type="entry name" value="HTH_LUXR_1"/>
    <property type="match status" value="1"/>
</dbReference>
<keyword evidence="3" id="KW-0804">Transcription</keyword>
<dbReference type="InterPro" id="IPR036388">
    <property type="entry name" value="WH-like_DNA-bd_sf"/>
</dbReference>
<dbReference type="RefSeq" id="WP_163764648.1">
    <property type="nucleotide sequence ID" value="NZ_JAAGYR010000014.1"/>
</dbReference>
<dbReference type="SMART" id="SM00421">
    <property type="entry name" value="HTH_LUXR"/>
    <property type="match status" value="1"/>
</dbReference>
<dbReference type="SUPFAM" id="SSF46894">
    <property type="entry name" value="C-terminal effector domain of the bipartite response regulators"/>
    <property type="match status" value="1"/>
</dbReference>
<dbReference type="Gene3D" id="1.10.10.10">
    <property type="entry name" value="Winged helix-like DNA-binding domain superfamily/Winged helix DNA-binding domain"/>
    <property type="match status" value="1"/>
</dbReference>
<dbReference type="PRINTS" id="PR00038">
    <property type="entry name" value="HTHLUXR"/>
</dbReference>
<dbReference type="AlphaFoldDB" id="A0A6L9Y6S3"/>
<dbReference type="PANTHER" id="PTHR44688">
    <property type="entry name" value="DNA-BINDING TRANSCRIPTIONAL ACTIVATOR DEVR_DOSR"/>
    <property type="match status" value="1"/>
</dbReference>
<dbReference type="Proteomes" id="UP000477651">
    <property type="component" value="Unassembled WGS sequence"/>
</dbReference>
<keyword evidence="2" id="KW-0238">DNA-binding</keyword>